<name>A0A328U9L3_9FIRM</name>
<dbReference type="RefSeq" id="WP_112333198.1">
    <property type="nucleotide sequence ID" value="NZ_QLYR01000008.1"/>
</dbReference>
<feature type="region of interest" description="Disordered" evidence="1">
    <location>
        <begin position="104"/>
        <end position="151"/>
    </location>
</feature>
<feature type="transmembrane region" description="Helical" evidence="2">
    <location>
        <begin position="44"/>
        <end position="66"/>
    </location>
</feature>
<keyword evidence="2" id="KW-0472">Membrane</keyword>
<keyword evidence="2" id="KW-1133">Transmembrane helix</keyword>
<feature type="compositionally biased region" description="Polar residues" evidence="1">
    <location>
        <begin position="132"/>
        <end position="151"/>
    </location>
</feature>
<evidence type="ECO:0000313" key="3">
    <source>
        <dbReference type="EMBL" id="RAQ25506.1"/>
    </source>
</evidence>
<evidence type="ECO:0000256" key="2">
    <source>
        <dbReference type="SAM" id="Phobius"/>
    </source>
</evidence>
<proteinExistence type="predicted"/>
<reference evidence="3 4" key="1">
    <citation type="submission" date="2018-06" db="EMBL/GenBank/DDBJ databases">
        <title>Noncontiguous genome sequence of Ruminococcaceae bacterium ASD2818.</title>
        <authorList>
            <person name="Chaplin A.V."/>
            <person name="Sokolova S.R."/>
            <person name="Kochetkova T.O."/>
            <person name="Goltsov A.Y."/>
            <person name="Trofimov D.Y."/>
            <person name="Efimov B.A."/>
        </authorList>
    </citation>
    <scope>NUCLEOTIDE SEQUENCE [LARGE SCALE GENOMIC DNA]</scope>
    <source>
        <strain evidence="3 4">ASD2818</strain>
    </source>
</reference>
<keyword evidence="4" id="KW-1185">Reference proteome</keyword>
<dbReference type="EMBL" id="QLYR01000008">
    <property type="protein sequence ID" value="RAQ25506.1"/>
    <property type="molecule type" value="Genomic_DNA"/>
</dbReference>
<accession>A0A328U9L3</accession>
<sequence>MRLFQEDADESLQEMPQAASYEHRVGKVKLESTRRKERKISERLLTIVQVSVCGVLLLAALVVKLLGGDAYQAVKDWYYQTLNQSIVAQEQLDGVRQAVWSLFPPSSSVSSPDSSITESSQGGAAASAASTVPETSGVPSEENSATESPAP</sequence>
<evidence type="ECO:0000313" key="4">
    <source>
        <dbReference type="Proteomes" id="UP000249377"/>
    </source>
</evidence>
<dbReference type="Proteomes" id="UP000249377">
    <property type="component" value="Unassembled WGS sequence"/>
</dbReference>
<protein>
    <submittedName>
        <fullName evidence="3">Uncharacterized protein</fullName>
    </submittedName>
</protein>
<organism evidence="3 4">
    <name type="scientific">Hydrogeniiclostridium mannosilyticum</name>
    <dbReference type="NCBI Taxonomy" id="2764322"/>
    <lineage>
        <taxon>Bacteria</taxon>
        <taxon>Bacillati</taxon>
        <taxon>Bacillota</taxon>
        <taxon>Clostridia</taxon>
        <taxon>Eubacteriales</taxon>
        <taxon>Acutalibacteraceae</taxon>
        <taxon>Hydrogeniiclostridium</taxon>
    </lineage>
</organism>
<feature type="compositionally biased region" description="Low complexity" evidence="1">
    <location>
        <begin position="104"/>
        <end position="130"/>
    </location>
</feature>
<evidence type="ECO:0000256" key="1">
    <source>
        <dbReference type="SAM" id="MobiDB-lite"/>
    </source>
</evidence>
<comment type="caution">
    <text evidence="3">The sequence shown here is derived from an EMBL/GenBank/DDBJ whole genome shotgun (WGS) entry which is preliminary data.</text>
</comment>
<keyword evidence="2" id="KW-0812">Transmembrane</keyword>
<dbReference type="AlphaFoldDB" id="A0A328U9L3"/>
<gene>
    <name evidence="3" type="ORF">DPQ25_10815</name>
</gene>